<evidence type="ECO:0000313" key="1">
    <source>
        <dbReference type="EMBL" id="NEX80151.1"/>
    </source>
</evidence>
<evidence type="ECO:0000313" key="2">
    <source>
        <dbReference type="Proteomes" id="UP000481621"/>
    </source>
</evidence>
<dbReference type="Proteomes" id="UP000481621">
    <property type="component" value="Unassembled WGS sequence"/>
</dbReference>
<dbReference type="Gene3D" id="3.40.50.2300">
    <property type="match status" value="1"/>
</dbReference>
<protein>
    <submittedName>
        <fullName evidence="1">Uncharacterized protein</fullName>
    </submittedName>
</protein>
<proteinExistence type="predicted"/>
<organism evidence="1 2">
    <name type="scientific">Neobacillus thermocopriae</name>
    <dbReference type="NCBI Taxonomy" id="1215031"/>
    <lineage>
        <taxon>Bacteria</taxon>
        <taxon>Bacillati</taxon>
        <taxon>Bacillota</taxon>
        <taxon>Bacilli</taxon>
        <taxon>Bacillales</taxon>
        <taxon>Bacillaceae</taxon>
        <taxon>Neobacillus</taxon>
    </lineage>
</organism>
<comment type="caution">
    <text evidence="1">The sequence shown here is derived from an EMBL/GenBank/DDBJ whole genome shotgun (WGS) entry which is preliminary data.</text>
</comment>
<accession>A0A6B3TW21</accession>
<dbReference type="AlphaFoldDB" id="A0A6B3TW21"/>
<name>A0A6B3TW21_9BACI</name>
<gene>
    <name evidence="1" type="ORF">G4Z05_14955</name>
</gene>
<dbReference type="EMBL" id="JAAIUV010000032">
    <property type="protein sequence ID" value="NEX80151.1"/>
    <property type="molecule type" value="Genomic_DNA"/>
</dbReference>
<sequence>MPWNGADGAGKQIYIALMEVVSAIIDIAKEISNNHQGINFIFISAFPKYAFNSLEVYPIDFITKSLNLFRLEKSTQNLVKEKIVEGLIM</sequence>
<keyword evidence="2" id="KW-1185">Reference proteome</keyword>
<dbReference type="RefSeq" id="WP_163252607.1">
    <property type="nucleotide sequence ID" value="NZ_JAAIUV010000032.1"/>
</dbReference>
<reference evidence="1" key="1">
    <citation type="submission" date="2020-02" db="EMBL/GenBank/DDBJ databases">
        <title>Bacillus sedimentmangrovi sp. nov., isolated from sediment of the mangrove ecosystem.</title>
        <authorList>
            <person name="Liu G."/>
        </authorList>
    </citation>
    <scope>NUCLEOTIDE SEQUENCE [LARGE SCALE GENOMIC DNA]</scope>
    <source>
        <strain evidence="1">SgZ-7</strain>
    </source>
</reference>